<dbReference type="Gene3D" id="1.10.150.20">
    <property type="entry name" value="5' to 3' exonuclease, C-terminal subdomain"/>
    <property type="match status" value="1"/>
</dbReference>
<keyword evidence="3" id="KW-0413">Isomerase</keyword>
<comment type="function">
    <text evidence="3">DNA-dependent ATPase and ATP-dependent 5'-3' DNA helicase. Has no activity on blunt DNA or DNA with 3'-overhangs, requires at least 10 bases of 5'-ssDNA for helicase activity.</text>
</comment>
<feature type="domain" description="AAA+ ATPase" evidence="4">
    <location>
        <begin position="356"/>
        <end position="500"/>
    </location>
</feature>
<dbReference type="CDD" id="cd18809">
    <property type="entry name" value="SF1_C_RecD"/>
    <property type="match status" value="1"/>
</dbReference>
<dbReference type="STRING" id="1229831.M832_04230"/>
<dbReference type="GO" id="GO:0016887">
    <property type="term" value="F:ATP hydrolysis activity"/>
    <property type="evidence" value="ECO:0007669"/>
    <property type="project" value="RHEA"/>
</dbReference>
<dbReference type="SUPFAM" id="SSF47781">
    <property type="entry name" value="RuvA domain 2-like"/>
    <property type="match status" value="1"/>
</dbReference>
<dbReference type="GO" id="GO:0003677">
    <property type="term" value="F:DNA binding"/>
    <property type="evidence" value="ECO:0007669"/>
    <property type="project" value="UniProtKB-UniRule"/>
</dbReference>
<dbReference type="InterPro" id="IPR050534">
    <property type="entry name" value="Coronavir_polyprotein_1ab"/>
</dbReference>
<proteinExistence type="inferred from homology"/>
<dbReference type="CDD" id="cd17933">
    <property type="entry name" value="DEXSc_RecD-like"/>
    <property type="match status" value="1"/>
</dbReference>
<reference evidence="5 6" key="1">
    <citation type="journal article" date="2014" name="Syst. Appl. Microbiol.">
        <title>Evidence for the existence of two new members of the family Chlamydiaceae and proposal of Chlamydia avium sp. nov. and Chlamydia gallinacea sp. nov.</title>
        <authorList>
            <person name="Sachse K."/>
            <person name="Laroucau K."/>
            <person name="Riege K."/>
            <person name="Wehner S."/>
            <person name="Dilcher M."/>
            <person name="Creasy H.H."/>
            <person name="Weidmann M."/>
            <person name="Myers G."/>
            <person name="Vorimore F."/>
            <person name="Vicari N."/>
            <person name="Magnino S."/>
            <person name="Liebler-Tenorio E."/>
            <person name="Ruettger A."/>
            <person name="Bavoil P.M."/>
            <person name="Hufert F.T."/>
            <person name="Rossello-Mora R."/>
            <person name="Marz M."/>
        </authorList>
    </citation>
    <scope>NUCLEOTIDE SEQUENCE [LARGE SCALE GENOMIC DNA]</scope>
    <source>
        <strain evidence="5 6">10DC88</strain>
    </source>
</reference>
<accession>W8JR12</accession>
<dbReference type="PATRIC" id="fig|1229831.3.peg.430"/>
<dbReference type="GO" id="GO:0006310">
    <property type="term" value="P:DNA recombination"/>
    <property type="evidence" value="ECO:0007669"/>
    <property type="project" value="InterPro"/>
</dbReference>
<evidence type="ECO:0000259" key="4">
    <source>
        <dbReference type="SMART" id="SM00382"/>
    </source>
</evidence>
<keyword evidence="3" id="KW-0347">Helicase</keyword>
<evidence type="ECO:0000313" key="5">
    <source>
        <dbReference type="EMBL" id="AHK63288.1"/>
    </source>
</evidence>
<evidence type="ECO:0000313" key="6">
    <source>
        <dbReference type="Proteomes" id="UP000019433"/>
    </source>
</evidence>
<dbReference type="Gene3D" id="1.10.10.2220">
    <property type="match status" value="1"/>
</dbReference>
<dbReference type="PANTHER" id="PTHR43788:SF6">
    <property type="entry name" value="DNA HELICASE B"/>
    <property type="match status" value="1"/>
</dbReference>
<evidence type="ECO:0000256" key="1">
    <source>
        <dbReference type="ARBA" id="ARBA00022741"/>
    </source>
</evidence>
<keyword evidence="2 3" id="KW-0067">ATP-binding</keyword>
<dbReference type="EC" id="5.6.2.3" evidence="3"/>
<dbReference type="Gene3D" id="2.30.30.940">
    <property type="match status" value="1"/>
</dbReference>
<dbReference type="EMBL" id="CP006571">
    <property type="protein sequence ID" value="AHK63288.1"/>
    <property type="molecule type" value="Genomic_DNA"/>
</dbReference>
<dbReference type="GO" id="GO:0043139">
    <property type="term" value="F:5'-3' DNA helicase activity"/>
    <property type="evidence" value="ECO:0007669"/>
    <property type="project" value="UniProtKB-UniRule"/>
</dbReference>
<gene>
    <name evidence="5" type="primary">yrrC</name>
    <name evidence="3" type="synonym">recD2</name>
    <name evidence="5" type="ORF">M832_04230</name>
</gene>
<dbReference type="Pfam" id="PF18335">
    <property type="entry name" value="SH3_13"/>
    <property type="match status" value="1"/>
</dbReference>
<comment type="similarity">
    <text evidence="3">Belongs to the RecD family. RecD2 subfamily.</text>
</comment>
<sequence length="747" mass="85178">MKNSYSEIRFRNSMEKISGTLESILSIDENSRETFAKIRIPYKGSLIVIKGQFPDSFLQTGMRLSLYGKWSENLDLGKYFQVYSYNDSESRDNQGIINYLTSKLIKGIGPKTTEKIIEKFQNETAYILDNHPEKLIDISGISQTRCNSLCKQLNEQKNLRATLLFLQQYDIAIHYGVRVYKKYKEKTIEKICEDPFLLAREMEGIGFKTADLIAIRLGVPLNSQSRLCAGIQHSLKELQEDGHTCYPLHNLSQIVATLLNQNTSHTPMSIEEIVSQIYSMQEKKLLHIQDIEGSTYVWIKHTYLAEQTIAQDLKRILFSSRKIRSINSDKAIQWVENNLNLYLEQSQKEAVRASFSEKVHIITGGPGTGKSTITKAILKIFEQITYKIILAAPTGKAAKRMTEITGKHAVTIHSLLQYDFKTRSFRKNYENPIDCDLIIIDESGMIDTYLLYHLLKALPDYVILIFIGDIYQLPSVGPGNILKDIIKSKKITVTHLNKIFRQVHNSTIITNAHKVNEGEFPILYSESGRKDFLFFQKDDPQKALEHIVHLVTQFVPEKYHIYPKDIQILSPMKKGILGIHNLNKVLKSALNPKQANLHGRFHSYAVGDKVMQTRNNYNKEVFNGDIGYISTINFENKRVIVNIDGRYVTYSFTELDDLTLAYATSVHKYQGSESPCIILPIHTSHFMMLYRNLLYTAITRGKQLVALVGTKKAIAIATRNNKVQHRCTGLVKALDNLSNPEQAACCS</sequence>
<dbReference type="eggNOG" id="COG0507">
    <property type="taxonomic scope" value="Bacteria"/>
</dbReference>
<keyword evidence="3" id="KW-0378">Hydrolase</keyword>
<dbReference type="Pfam" id="PF13245">
    <property type="entry name" value="AAA_19"/>
    <property type="match status" value="1"/>
</dbReference>
<dbReference type="InterPro" id="IPR041451">
    <property type="entry name" value="RecD2_SH13"/>
</dbReference>
<dbReference type="InterPro" id="IPR027417">
    <property type="entry name" value="P-loop_NTPase"/>
</dbReference>
<keyword evidence="1 3" id="KW-0547">Nucleotide-binding</keyword>
<dbReference type="GO" id="GO:0009338">
    <property type="term" value="C:exodeoxyribonuclease V complex"/>
    <property type="evidence" value="ECO:0007669"/>
    <property type="project" value="TreeGrafter"/>
</dbReference>
<dbReference type="HAMAP" id="MF_01488">
    <property type="entry name" value="RecD2"/>
    <property type="match status" value="1"/>
</dbReference>
<dbReference type="Gene3D" id="3.40.50.300">
    <property type="entry name" value="P-loop containing nucleotide triphosphate hydrolases"/>
    <property type="match status" value="2"/>
</dbReference>
<name>W8JR12_9CHLA</name>
<keyword evidence="3" id="KW-0238">DNA-binding</keyword>
<dbReference type="InterPro" id="IPR003593">
    <property type="entry name" value="AAA+_ATPase"/>
</dbReference>
<dbReference type="Pfam" id="PF13538">
    <property type="entry name" value="UvrD_C_2"/>
    <property type="match status" value="1"/>
</dbReference>
<dbReference type="NCBIfam" id="TIGR01448">
    <property type="entry name" value="recD_rel"/>
    <property type="match status" value="1"/>
</dbReference>
<organism evidence="5 6">
    <name type="scientific">Chlamydia avium 10DC88</name>
    <dbReference type="NCBI Taxonomy" id="1229831"/>
    <lineage>
        <taxon>Bacteria</taxon>
        <taxon>Pseudomonadati</taxon>
        <taxon>Chlamydiota</taxon>
        <taxon>Chlamydiia</taxon>
        <taxon>Chlamydiales</taxon>
        <taxon>Chlamydiaceae</taxon>
        <taxon>Chlamydia/Chlamydophila group</taxon>
        <taxon>Chlamydia</taxon>
    </lineage>
</organism>
<dbReference type="SMART" id="SM00382">
    <property type="entry name" value="AAA"/>
    <property type="match status" value="1"/>
</dbReference>
<dbReference type="InterPro" id="IPR027785">
    <property type="entry name" value="UvrD-like_helicase_C"/>
</dbReference>
<dbReference type="AlphaFoldDB" id="W8JR12"/>
<dbReference type="SUPFAM" id="SSF52540">
    <property type="entry name" value="P-loop containing nucleoside triphosphate hydrolases"/>
    <property type="match status" value="2"/>
</dbReference>
<protein>
    <recommendedName>
        <fullName evidence="3">ATP-dependent RecD2 DNA helicase</fullName>
        <ecNumber evidence="3">5.6.2.3</ecNumber>
    </recommendedName>
    <alternativeName>
        <fullName evidence="3">DNA 5'-3' helicase subunit RecD2</fullName>
    </alternativeName>
</protein>
<dbReference type="PANTHER" id="PTHR43788">
    <property type="entry name" value="DNA2/NAM7 HELICASE FAMILY MEMBER"/>
    <property type="match status" value="1"/>
</dbReference>
<dbReference type="GO" id="GO:0017116">
    <property type="term" value="F:single-stranded DNA helicase activity"/>
    <property type="evidence" value="ECO:0007669"/>
    <property type="project" value="TreeGrafter"/>
</dbReference>
<dbReference type="Pfam" id="PF14490">
    <property type="entry name" value="HHH_RecD2"/>
    <property type="match status" value="1"/>
</dbReference>
<dbReference type="InterPro" id="IPR006345">
    <property type="entry name" value="RecD2"/>
</dbReference>
<evidence type="ECO:0000256" key="2">
    <source>
        <dbReference type="ARBA" id="ARBA00022840"/>
    </source>
</evidence>
<dbReference type="Proteomes" id="UP000019433">
    <property type="component" value="Chromosome"/>
</dbReference>
<dbReference type="InterPro" id="IPR029493">
    <property type="entry name" value="RecD2-like_HHH"/>
</dbReference>
<dbReference type="InterPro" id="IPR010994">
    <property type="entry name" value="RuvA_2-like"/>
</dbReference>
<feature type="binding site" evidence="3">
    <location>
        <begin position="367"/>
        <end position="371"/>
    </location>
    <ligand>
        <name>ATP</name>
        <dbReference type="ChEBI" id="CHEBI:30616"/>
    </ligand>
</feature>
<dbReference type="KEGG" id="cav:M832_04230"/>
<dbReference type="HOGENOM" id="CLU_007524_0_3_0"/>
<dbReference type="GO" id="GO:0005524">
    <property type="term" value="F:ATP binding"/>
    <property type="evidence" value="ECO:0007669"/>
    <property type="project" value="UniProtKB-UniRule"/>
</dbReference>
<comment type="catalytic activity">
    <reaction evidence="3">
        <text>ATP + H2O = ADP + phosphate + H(+)</text>
        <dbReference type="Rhea" id="RHEA:13065"/>
        <dbReference type="ChEBI" id="CHEBI:15377"/>
        <dbReference type="ChEBI" id="CHEBI:15378"/>
        <dbReference type="ChEBI" id="CHEBI:30616"/>
        <dbReference type="ChEBI" id="CHEBI:43474"/>
        <dbReference type="ChEBI" id="CHEBI:456216"/>
        <dbReference type="EC" id="5.6.2.3"/>
    </reaction>
</comment>
<evidence type="ECO:0000256" key="3">
    <source>
        <dbReference type="HAMAP-Rule" id="MF_01488"/>
    </source>
</evidence>